<dbReference type="PANTHER" id="PTHR14309">
    <property type="entry name" value="EXPRESSED PROTEIN"/>
    <property type="match status" value="1"/>
</dbReference>
<dbReference type="FunFam" id="2.30.29.30:FF:000073">
    <property type="entry name" value="Pleckstrin homology domain-containing family B member 2"/>
    <property type="match status" value="1"/>
</dbReference>
<dbReference type="PANTHER" id="PTHR14309:SF10">
    <property type="entry name" value="PH DOMAIN-CONTAINING PROTEIN"/>
    <property type="match status" value="1"/>
</dbReference>
<organism evidence="5 6">
    <name type="scientific">Desmophyllum pertusum</name>
    <dbReference type="NCBI Taxonomy" id="174260"/>
    <lineage>
        <taxon>Eukaryota</taxon>
        <taxon>Metazoa</taxon>
        <taxon>Cnidaria</taxon>
        <taxon>Anthozoa</taxon>
        <taxon>Hexacorallia</taxon>
        <taxon>Scleractinia</taxon>
        <taxon>Caryophylliina</taxon>
        <taxon>Caryophylliidae</taxon>
        <taxon>Desmophyllum</taxon>
    </lineage>
</organism>
<keyword evidence="6" id="KW-1185">Reference proteome</keyword>
<dbReference type="Gene3D" id="2.30.29.30">
    <property type="entry name" value="Pleckstrin-homology domain (PH domain)/Phosphotyrosine-binding domain (PTB)"/>
    <property type="match status" value="1"/>
</dbReference>
<dbReference type="OrthoDB" id="2157866at2759"/>
<feature type="region of interest" description="Disordered" evidence="3">
    <location>
        <begin position="171"/>
        <end position="260"/>
    </location>
</feature>
<evidence type="ECO:0000256" key="3">
    <source>
        <dbReference type="SAM" id="MobiDB-lite"/>
    </source>
</evidence>
<evidence type="ECO:0000259" key="4">
    <source>
        <dbReference type="PROSITE" id="PS50003"/>
    </source>
</evidence>
<feature type="domain" description="PH" evidence="4">
    <location>
        <begin position="2"/>
        <end position="110"/>
    </location>
</feature>
<evidence type="ECO:0000256" key="1">
    <source>
        <dbReference type="ARBA" id="ARBA00004370"/>
    </source>
</evidence>
<evidence type="ECO:0000313" key="5">
    <source>
        <dbReference type="EMBL" id="KAJ7330705.1"/>
    </source>
</evidence>
<evidence type="ECO:0000256" key="2">
    <source>
        <dbReference type="ARBA" id="ARBA00023136"/>
    </source>
</evidence>
<dbReference type="AlphaFoldDB" id="A0A9W9YB30"/>
<dbReference type="SUPFAM" id="SSF50729">
    <property type="entry name" value="PH domain-like"/>
    <property type="match status" value="1"/>
</dbReference>
<dbReference type="PRINTS" id="PR01217">
    <property type="entry name" value="PRICHEXTENSN"/>
</dbReference>
<feature type="compositionally biased region" description="Low complexity" evidence="3">
    <location>
        <begin position="238"/>
        <end position="247"/>
    </location>
</feature>
<dbReference type="SMART" id="SM00233">
    <property type="entry name" value="PH"/>
    <property type="match status" value="1"/>
</dbReference>
<comment type="caution">
    <text evidence="5">The sequence shown here is derived from an EMBL/GenBank/DDBJ whole genome shotgun (WGS) entry which is preliminary data.</text>
</comment>
<reference evidence="5" key="1">
    <citation type="submission" date="2023-01" db="EMBL/GenBank/DDBJ databases">
        <title>Genome assembly of the deep-sea coral Lophelia pertusa.</title>
        <authorList>
            <person name="Herrera S."/>
            <person name="Cordes E."/>
        </authorList>
    </citation>
    <scope>NUCLEOTIDE SEQUENCE</scope>
    <source>
        <strain evidence="5">USNM1676648</strain>
        <tissue evidence="5">Polyp</tissue>
    </source>
</reference>
<comment type="subcellular location">
    <subcellularLocation>
        <location evidence="1">Membrane</location>
    </subcellularLocation>
</comment>
<dbReference type="GO" id="GO:0045595">
    <property type="term" value="P:regulation of cell differentiation"/>
    <property type="evidence" value="ECO:0007669"/>
    <property type="project" value="TreeGrafter"/>
</dbReference>
<dbReference type="Proteomes" id="UP001163046">
    <property type="component" value="Unassembled WGS sequence"/>
</dbReference>
<dbReference type="InterPro" id="IPR011993">
    <property type="entry name" value="PH-like_dom_sf"/>
</dbReference>
<dbReference type="PROSITE" id="PS50003">
    <property type="entry name" value="PH_DOMAIN"/>
    <property type="match status" value="1"/>
</dbReference>
<dbReference type="EMBL" id="MU827791">
    <property type="protein sequence ID" value="KAJ7330705.1"/>
    <property type="molecule type" value="Genomic_DNA"/>
</dbReference>
<name>A0A9W9YB30_9CNID</name>
<gene>
    <name evidence="5" type="ORF">OS493_021633</name>
</gene>
<dbReference type="InterPro" id="IPR001849">
    <property type="entry name" value="PH_domain"/>
</dbReference>
<dbReference type="InterPro" id="IPR039680">
    <property type="entry name" value="PLEKHB1/2"/>
</dbReference>
<keyword evidence="2" id="KW-0472">Membrane</keyword>
<protein>
    <recommendedName>
        <fullName evidence="4">PH domain-containing protein</fullName>
    </recommendedName>
</protein>
<dbReference type="Pfam" id="PF00169">
    <property type="entry name" value="PH"/>
    <property type="match status" value="1"/>
</dbReference>
<feature type="compositionally biased region" description="Pro residues" evidence="3">
    <location>
        <begin position="178"/>
        <end position="214"/>
    </location>
</feature>
<evidence type="ECO:0000313" key="6">
    <source>
        <dbReference type="Proteomes" id="UP001163046"/>
    </source>
</evidence>
<proteinExistence type="predicted"/>
<sequence length="361" mass="38661">MGTVKAGYLNKLSGFFKNSWKRRYFVLYQDGVFCYYQDSKDKECDGKIHMKTECRKINVGHSVGEGVKPPEDGDIKAMFCVSSPERTWYLYAETESDAREWISLLEQARVPLTYGGPQKPPVGSAYPSYGVPNTAGYGMASNPAAYAYGAAPNVPGGGAYAPPIGFNPSVIQGAASSGPPPPYSQGPPQPQGAYGQPPPYASGPPPPGYTPSPYPQHNAAQHPSYPAQHYPQQPPGGYPQQAPGSYYPTPPPGQYPQQQYYDNPAQHTTYVQQPPQQHGGRNKNMMMGAAAGVVGGVAVGYMLGGGIGHHGFGHHDFGHHDFGHHGFGHDFDNHSFGHHDGGFGGWGSGHSWSSGGSFECD</sequence>
<dbReference type="GO" id="GO:0016020">
    <property type="term" value="C:membrane"/>
    <property type="evidence" value="ECO:0007669"/>
    <property type="project" value="UniProtKB-SubCell"/>
</dbReference>
<accession>A0A9W9YB30</accession>
<feature type="compositionally biased region" description="Low complexity" evidence="3">
    <location>
        <begin position="221"/>
        <end position="231"/>
    </location>
</feature>